<organism evidence="3 4">
    <name type="scientific">Mycena pura</name>
    <dbReference type="NCBI Taxonomy" id="153505"/>
    <lineage>
        <taxon>Eukaryota</taxon>
        <taxon>Fungi</taxon>
        <taxon>Dikarya</taxon>
        <taxon>Basidiomycota</taxon>
        <taxon>Agaricomycotina</taxon>
        <taxon>Agaricomycetes</taxon>
        <taxon>Agaricomycetidae</taxon>
        <taxon>Agaricales</taxon>
        <taxon>Marasmiineae</taxon>
        <taxon>Mycenaceae</taxon>
        <taxon>Mycena</taxon>
    </lineage>
</organism>
<protein>
    <submittedName>
        <fullName evidence="3">Uncharacterized protein</fullName>
    </submittedName>
</protein>
<dbReference type="AlphaFoldDB" id="A0AAD6VNK6"/>
<name>A0AAD6VNK6_9AGAR</name>
<evidence type="ECO:0000313" key="3">
    <source>
        <dbReference type="EMBL" id="KAJ7218125.1"/>
    </source>
</evidence>
<gene>
    <name evidence="3" type="ORF">GGX14DRAFT_439913</name>
</gene>
<evidence type="ECO:0000256" key="1">
    <source>
        <dbReference type="SAM" id="MobiDB-lite"/>
    </source>
</evidence>
<feature type="chain" id="PRO_5042278737" evidence="2">
    <location>
        <begin position="21"/>
        <end position="413"/>
    </location>
</feature>
<keyword evidence="2" id="KW-0732">Signal</keyword>
<feature type="compositionally biased region" description="Polar residues" evidence="1">
    <location>
        <begin position="37"/>
        <end position="46"/>
    </location>
</feature>
<feature type="region of interest" description="Disordered" evidence="1">
    <location>
        <begin position="24"/>
        <end position="50"/>
    </location>
</feature>
<evidence type="ECO:0000256" key="2">
    <source>
        <dbReference type="SAM" id="SignalP"/>
    </source>
</evidence>
<feature type="signal peptide" evidence="2">
    <location>
        <begin position="1"/>
        <end position="20"/>
    </location>
</feature>
<reference evidence="3" key="1">
    <citation type="submission" date="2023-03" db="EMBL/GenBank/DDBJ databases">
        <title>Massive genome expansion in bonnet fungi (Mycena s.s.) driven by repeated elements and novel gene families across ecological guilds.</title>
        <authorList>
            <consortium name="Lawrence Berkeley National Laboratory"/>
            <person name="Harder C.B."/>
            <person name="Miyauchi S."/>
            <person name="Viragh M."/>
            <person name="Kuo A."/>
            <person name="Thoen E."/>
            <person name="Andreopoulos B."/>
            <person name="Lu D."/>
            <person name="Skrede I."/>
            <person name="Drula E."/>
            <person name="Henrissat B."/>
            <person name="Morin E."/>
            <person name="Kohler A."/>
            <person name="Barry K."/>
            <person name="LaButti K."/>
            <person name="Morin E."/>
            <person name="Salamov A."/>
            <person name="Lipzen A."/>
            <person name="Mereny Z."/>
            <person name="Hegedus B."/>
            <person name="Baldrian P."/>
            <person name="Stursova M."/>
            <person name="Weitz H."/>
            <person name="Taylor A."/>
            <person name="Grigoriev I.V."/>
            <person name="Nagy L.G."/>
            <person name="Martin F."/>
            <person name="Kauserud H."/>
        </authorList>
    </citation>
    <scope>NUCLEOTIDE SEQUENCE</scope>
    <source>
        <strain evidence="3">9144</strain>
    </source>
</reference>
<sequence>MLLPDYFTLILTWSLGNVAAAPFAEAESSSDPRPAPTTRQATSNDTDLSKLPDILPTSFKQQLSATLNDISADALDRWVTASPISITSLGSADVTESNKDLSGLVDHAFTDDPTNPSTDGWVDTYLKFLEEVGNTNITQTQEAVLFNNFSNALENFASVQVILVNAYEAAHANYSYIGLNVWNASRIDPLSLATIEDWGAHATTGTTYSPNEWGSYVQFNQTFTEVRQQYLALTEEVQYAFQGNLYKTSVHTPPTLFNLSMVVGGDAQSGQVAPAWGATIVNNSIISPSTVKELPANLTTSAAPSTTSLSPAVSAAAQNSTVSFSDPTGNLMFLEVTPGKWAENLTSSVAFALKQKPDVAEKYFGKGNSGSGPIGRIWTHICVMTIDDPKSSGLPGSVQVLGKVWDVLPALKQ</sequence>
<proteinExistence type="predicted"/>
<comment type="caution">
    <text evidence="3">The sequence shown here is derived from an EMBL/GenBank/DDBJ whole genome shotgun (WGS) entry which is preliminary data.</text>
</comment>
<keyword evidence="4" id="KW-1185">Reference proteome</keyword>
<dbReference type="EMBL" id="JARJCW010000013">
    <property type="protein sequence ID" value="KAJ7218125.1"/>
    <property type="molecule type" value="Genomic_DNA"/>
</dbReference>
<dbReference type="Proteomes" id="UP001219525">
    <property type="component" value="Unassembled WGS sequence"/>
</dbReference>
<evidence type="ECO:0000313" key="4">
    <source>
        <dbReference type="Proteomes" id="UP001219525"/>
    </source>
</evidence>
<accession>A0AAD6VNK6</accession>